<evidence type="ECO:0000313" key="2">
    <source>
        <dbReference type="Proteomes" id="UP000310158"/>
    </source>
</evidence>
<gene>
    <name evidence="1" type="ORF">EW146_g621</name>
</gene>
<accession>A0A4S4M7Q9</accession>
<reference evidence="1 2" key="1">
    <citation type="submission" date="2019-02" db="EMBL/GenBank/DDBJ databases">
        <title>Genome sequencing of the rare red list fungi Bondarzewia mesenterica.</title>
        <authorList>
            <person name="Buettner E."/>
            <person name="Kellner H."/>
        </authorList>
    </citation>
    <scope>NUCLEOTIDE SEQUENCE [LARGE SCALE GENOMIC DNA]</scope>
    <source>
        <strain evidence="1 2">DSM 108281</strain>
    </source>
</reference>
<dbReference type="EMBL" id="SGPL01000014">
    <property type="protein sequence ID" value="THH20777.1"/>
    <property type="molecule type" value="Genomic_DNA"/>
</dbReference>
<dbReference type="Proteomes" id="UP000310158">
    <property type="component" value="Unassembled WGS sequence"/>
</dbReference>
<sequence length="99" mass="10677">MASKSKSNPLALEDTLRDLALLRASDLDLSSILASASASQSQHTEIDASVELSYEFAREARKAVKIQDKGAVEVQGSRVEDARTRLEDVMLGLEGSRDG</sequence>
<keyword evidence="2" id="KW-1185">Reference proteome</keyword>
<protein>
    <submittedName>
        <fullName evidence="1">Uncharacterized protein</fullName>
    </submittedName>
</protein>
<dbReference type="AlphaFoldDB" id="A0A4S4M7Q9"/>
<evidence type="ECO:0000313" key="1">
    <source>
        <dbReference type="EMBL" id="THH20777.1"/>
    </source>
</evidence>
<comment type="caution">
    <text evidence="1">The sequence shown here is derived from an EMBL/GenBank/DDBJ whole genome shotgun (WGS) entry which is preliminary data.</text>
</comment>
<organism evidence="1 2">
    <name type="scientific">Bondarzewia mesenterica</name>
    <dbReference type="NCBI Taxonomy" id="1095465"/>
    <lineage>
        <taxon>Eukaryota</taxon>
        <taxon>Fungi</taxon>
        <taxon>Dikarya</taxon>
        <taxon>Basidiomycota</taxon>
        <taxon>Agaricomycotina</taxon>
        <taxon>Agaricomycetes</taxon>
        <taxon>Russulales</taxon>
        <taxon>Bondarzewiaceae</taxon>
        <taxon>Bondarzewia</taxon>
    </lineage>
</organism>
<proteinExistence type="predicted"/>
<dbReference type="OrthoDB" id="3227556at2759"/>
<name>A0A4S4M7Q9_9AGAM</name>